<gene>
    <name evidence="2" type="ORF">NQ314_005938</name>
</gene>
<feature type="chain" id="PRO_5043810020" evidence="1">
    <location>
        <begin position="23"/>
        <end position="71"/>
    </location>
</feature>
<evidence type="ECO:0000256" key="1">
    <source>
        <dbReference type="SAM" id="SignalP"/>
    </source>
</evidence>
<comment type="caution">
    <text evidence="2">The sequence shown here is derived from an EMBL/GenBank/DDBJ whole genome shotgun (WGS) entry which is preliminary data.</text>
</comment>
<evidence type="ECO:0000313" key="2">
    <source>
        <dbReference type="EMBL" id="KAJ8961327.1"/>
    </source>
</evidence>
<dbReference type="EMBL" id="JANEYF010001618">
    <property type="protein sequence ID" value="KAJ8961327.1"/>
    <property type="molecule type" value="Genomic_DNA"/>
</dbReference>
<name>A0AAV8ZBJ8_9CUCU</name>
<keyword evidence="3" id="KW-1185">Reference proteome</keyword>
<proteinExistence type="predicted"/>
<accession>A0AAV8ZBJ8</accession>
<sequence length="71" mass="7799">MHLHKILLILTFVATLLPTSFSEILDCSDPDVCANAYLFCPGIVLICAPNQEIRKTGFCGCCRGCFDKSCK</sequence>
<keyword evidence="1" id="KW-0732">Signal</keyword>
<dbReference type="Proteomes" id="UP001162156">
    <property type="component" value="Unassembled WGS sequence"/>
</dbReference>
<reference evidence="2" key="1">
    <citation type="journal article" date="2023" name="Insect Mol. Biol.">
        <title>Genome sequencing provides insights into the evolution of gene families encoding plant cell wall-degrading enzymes in longhorned beetles.</title>
        <authorList>
            <person name="Shin N.R."/>
            <person name="Okamura Y."/>
            <person name="Kirsch R."/>
            <person name="Pauchet Y."/>
        </authorList>
    </citation>
    <scope>NUCLEOTIDE SEQUENCE</scope>
    <source>
        <strain evidence="2">RBIC_L_NR</strain>
    </source>
</reference>
<feature type="signal peptide" evidence="1">
    <location>
        <begin position="1"/>
        <end position="22"/>
    </location>
</feature>
<organism evidence="2 3">
    <name type="scientific">Rhamnusium bicolor</name>
    <dbReference type="NCBI Taxonomy" id="1586634"/>
    <lineage>
        <taxon>Eukaryota</taxon>
        <taxon>Metazoa</taxon>
        <taxon>Ecdysozoa</taxon>
        <taxon>Arthropoda</taxon>
        <taxon>Hexapoda</taxon>
        <taxon>Insecta</taxon>
        <taxon>Pterygota</taxon>
        <taxon>Neoptera</taxon>
        <taxon>Endopterygota</taxon>
        <taxon>Coleoptera</taxon>
        <taxon>Polyphaga</taxon>
        <taxon>Cucujiformia</taxon>
        <taxon>Chrysomeloidea</taxon>
        <taxon>Cerambycidae</taxon>
        <taxon>Lepturinae</taxon>
        <taxon>Rhagiini</taxon>
        <taxon>Rhamnusium</taxon>
    </lineage>
</organism>
<dbReference type="AlphaFoldDB" id="A0AAV8ZBJ8"/>
<evidence type="ECO:0000313" key="3">
    <source>
        <dbReference type="Proteomes" id="UP001162156"/>
    </source>
</evidence>
<protein>
    <submittedName>
        <fullName evidence="2">Uncharacterized protein</fullName>
    </submittedName>
</protein>